<dbReference type="GO" id="GO:0016485">
    <property type="term" value="P:protein processing"/>
    <property type="evidence" value="ECO:0007669"/>
    <property type="project" value="TreeGrafter"/>
</dbReference>
<dbReference type="PANTHER" id="PTHR11733:SF241">
    <property type="entry name" value="GH26575P-RELATED"/>
    <property type="match status" value="1"/>
</dbReference>
<proteinExistence type="inferred from homology"/>
<dbReference type="InterPro" id="IPR000718">
    <property type="entry name" value="Peptidase_M13"/>
</dbReference>
<dbReference type="PROSITE" id="PS51885">
    <property type="entry name" value="NEPRILYSIN"/>
    <property type="match status" value="1"/>
</dbReference>
<dbReference type="GO" id="GO:0004222">
    <property type="term" value="F:metalloendopeptidase activity"/>
    <property type="evidence" value="ECO:0007669"/>
    <property type="project" value="InterPro"/>
</dbReference>
<dbReference type="AlphaFoldDB" id="A0A9D4T057"/>
<evidence type="ECO:0000313" key="4">
    <source>
        <dbReference type="EMBL" id="KAH7961756.1"/>
    </source>
</evidence>
<protein>
    <recommendedName>
        <fullName evidence="3">Peptidase M13 N-terminal domain-containing protein</fullName>
    </recommendedName>
</protein>
<comment type="caution">
    <text evidence="4">The sequence shown here is derived from an EMBL/GenBank/DDBJ whole genome shotgun (WGS) entry which is preliminary data.</text>
</comment>
<name>A0A9D4T057_RHISA</name>
<evidence type="ECO:0000259" key="3">
    <source>
        <dbReference type="Pfam" id="PF05649"/>
    </source>
</evidence>
<evidence type="ECO:0000256" key="1">
    <source>
        <dbReference type="ARBA" id="ARBA00007357"/>
    </source>
</evidence>
<dbReference type="Gene3D" id="1.10.1380.10">
    <property type="entry name" value="Neutral endopeptidase , domain2"/>
    <property type="match status" value="1"/>
</dbReference>
<dbReference type="InterPro" id="IPR042089">
    <property type="entry name" value="Peptidase_M13_dom_2"/>
</dbReference>
<dbReference type="InterPro" id="IPR008753">
    <property type="entry name" value="Peptidase_M13_N"/>
</dbReference>
<dbReference type="SUPFAM" id="SSF55486">
    <property type="entry name" value="Metalloproteases ('zincins'), catalytic domain"/>
    <property type="match status" value="2"/>
</dbReference>
<feature type="domain" description="Peptidase M13 N-terminal" evidence="3">
    <location>
        <begin position="13"/>
        <end position="375"/>
    </location>
</feature>
<evidence type="ECO:0000256" key="2">
    <source>
        <dbReference type="SAM" id="MobiDB-lite"/>
    </source>
</evidence>
<feature type="region of interest" description="Disordered" evidence="2">
    <location>
        <begin position="593"/>
        <end position="625"/>
    </location>
</feature>
<reference evidence="4" key="2">
    <citation type="submission" date="2021-09" db="EMBL/GenBank/DDBJ databases">
        <authorList>
            <person name="Jia N."/>
            <person name="Wang J."/>
            <person name="Shi W."/>
            <person name="Du L."/>
            <person name="Sun Y."/>
            <person name="Zhan W."/>
            <person name="Jiang J."/>
            <person name="Wang Q."/>
            <person name="Zhang B."/>
            <person name="Ji P."/>
            <person name="Sakyi L.B."/>
            <person name="Cui X."/>
            <person name="Yuan T."/>
            <person name="Jiang B."/>
            <person name="Yang W."/>
            <person name="Lam T.T.-Y."/>
            <person name="Chang Q."/>
            <person name="Ding S."/>
            <person name="Wang X."/>
            <person name="Zhu J."/>
            <person name="Ruan X."/>
            <person name="Zhao L."/>
            <person name="Wei J."/>
            <person name="Que T."/>
            <person name="Du C."/>
            <person name="Cheng J."/>
            <person name="Dai P."/>
            <person name="Han X."/>
            <person name="Huang E."/>
            <person name="Gao Y."/>
            <person name="Liu J."/>
            <person name="Shao H."/>
            <person name="Ye R."/>
            <person name="Li L."/>
            <person name="Wei W."/>
            <person name="Wang X."/>
            <person name="Wang C."/>
            <person name="Huo Q."/>
            <person name="Li W."/>
            <person name="Guo W."/>
            <person name="Chen H."/>
            <person name="Chen S."/>
            <person name="Zhou L."/>
            <person name="Zhou L."/>
            <person name="Ni X."/>
            <person name="Tian J."/>
            <person name="Zhou Y."/>
            <person name="Sheng Y."/>
            <person name="Liu T."/>
            <person name="Pan Y."/>
            <person name="Xia L."/>
            <person name="Li J."/>
            <person name="Zhao F."/>
            <person name="Cao W."/>
        </authorList>
    </citation>
    <scope>NUCLEOTIDE SEQUENCE</scope>
    <source>
        <strain evidence="4">Rsan-2018</strain>
        <tissue evidence="4">Larvae</tissue>
    </source>
</reference>
<dbReference type="InterPro" id="IPR024079">
    <property type="entry name" value="MetalloPept_cat_dom_sf"/>
</dbReference>
<dbReference type="Pfam" id="PF05649">
    <property type="entry name" value="Peptidase_M13_N"/>
    <property type="match status" value="1"/>
</dbReference>
<dbReference type="EMBL" id="JABSTV010001249">
    <property type="protein sequence ID" value="KAH7961756.1"/>
    <property type="molecule type" value="Genomic_DNA"/>
</dbReference>
<reference evidence="4" key="1">
    <citation type="journal article" date="2020" name="Cell">
        <title>Large-Scale Comparative Analyses of Tick Genomes Elucidate Their Genetic Diversity and Vector Capacities.</title>
        <authorList>
            <consortium name="Tick Genome and Microbiome Consortium (TIGMIC)"/>
            <person name="Jia N."/>
            <person name="Wang J."/>
            <person name="Shi W."/>
            <person name="Du L."/>
            <person name="Sun Y."/>
            <person name="Zhan W."/>
            <person name="Jiang J.F."/>
            <person name="Wang Q."/>
            <person name="Zhang B."/>
            <person name="Ji P."/>
            <person name="Bell-Sakyi L."/>
            <person name="Cui X.M."/>
            <person name="Yuan T.T."/>
            <person name="Jiang B.G."/>
            <person name="Yang W.F."/>
            <person name="Lam T.T."/>
            <person name="Chang Q.C."/>
            <person name="Ding S.J."/>
            <person name="Wang X.J."/>
            <person name="Zhu J.G."/>
            <person name="Ruan X.D."/>
            <person name="Zhao L."/>
            <person name="Wei J.T."/>
            <person name="Ye R.Z."/>
            <person name="Que T.C."/>
            <person name="Du C.H."/>
            <person name="Zhou Y.H."/>
            <person name="Cheng J.X."/>
            <person name="Dai P.F."/>
            <person name="Guo W.B."/>
            <person name="Han X.H."/>
            <person name="Huang E.J."/>
            <person name="Li L.F."/>
            <person name="Wei W."/>
            <person name="Gao Y.C."/>
            <person name="Liu J.Z."/>
            <person name="Shao H.Z."/>
            <person name="Wang X."/>
            <person name="Wang C.C."/>
            <person name="Yang T.C."/>
            <person name="Huo Q.B."/>
            <person name="Li W."/>
            <person name="Chen H.Y."/>
            <person name="Chen S.E."/>
            <person name="Zhou L.G."/>
            <person name="Ni X.B."/>
            <person name="Tian J.H."/>
            <person name="Sheng Y."/>
            <person name="Liu T."/>
            <person name="Pan Y.S."/>
            <person name="Xia L.Y."/>
            <person name="Li J."/>
            <person name="Zhao F."/>
            <person name="Cao W.C."/>
        </authorList>
    </citation>
    <scope>NUCLEOTIDE SEQUENCE</scope>
    <source>
        <strain evidence="4">Rsan-2018</strain>
    </source>
</reference>
<dbReference type="VEuPathDB" id="VectorBase:RSAN_051621"/>
<accession>A0A9D4T057</accession>
<sequence>MKSLLGASGKSACENFYEYVCGSWAQAHSLYSTSGAGASISSDTIIQERLDKELASLLGSSNADDLRVAAALYQACMDRKKADAATNDVKELFKTWKIREWPRDSNGTMKEAWNFAGELVRDLGLSVILDAVLAVGSQYSDHVIVELREPTRIFSCSGPSRPAVMSLFRAALREVVEEFTQAPKAEILEEITHAFTRLGSSFACSSVVDFGGTKFTEPSAAAVKLSELDADITHFLTTTFNGATKFEPTTLVVLRQPMYLLDKLALVIRALSSRALMNYMGFLALAHLSAFLPERHVHLRQLFAKEMRGRILPDVSNSTAICAMAVEHILPACFNKLSSAVFRHAEYDARVPEKMSQLEDAFARNIGHLAWMSDELIVINRYRIKHRRASQLGPSMNFNGNDSCAPSDMSWRTDSPVEFYRAVSRAQHHVTFQRIVAGGVASSDTPLRPSSVHATYDHLMGRVQVPTALFNTSVPGNSAGFSLQLARYAVRFYSALLEALFVDERGQLGPDDASRRRLETLLQCFEWDLRELPTALRSPVAPDPAVSRGAILQQTAALQLAFRAFQELWQTPARLKSRDKLVEVRVALSNVADPPRERPYKPSASQHSRASGQPPNRGIASGSRRYGSHRFHSSIAAVKDELHQAFWNTLSPDSAAPAPTEYYREKTYAEALKRPAASPPLFFGAPPTVSLQSAQPVPYYEDRYQRLPDLSAEALFFVYYALDNCENSDQVYKEQHGRWLPAEYRVNLPLRHLVEFAPLFNCSADTNMGQMGLGRTCAVVTPDTWMTRAPAAS</sequence>
<comment type="similarity">
    <text evidence="1">Belongs to the peptidase M13 family.</text>
</comment>
<dbReference type="GO" id="GO:0005886">
    <property type="term" value="C:plasma membrane"/>
    <property type="evidence" value="ECO:0007669"/>
    <property type="project" value="TreeGrafter"/>
</dbReference>
<feature type="compositionally biased region" description="Polar residues" evidence="2">
    <location>
        <begin position="603"/>
        <end position="614"/>
    </location>
</feature>
<keyword evidence="5" id="KW-1185">Reference proteome</keyword>
<dbReference type="PANTHER" id="PTHR11733">
    <property type="entry name" value="ZINC METALLOPROTEASE FAMILY M13 NEPRILYSIN-RELATED"/>
    <property type="match status" value="1"/>
</dbReference>
<dbReference type="Gene3D" id="3.40.390.10">
    <property type="entry name" value="Collagenase (Catalytic Domain)"/>
    <property type="match status" value="2"/>
</dbReference>
<dbReference type="Proteomes" id="UP000821837">
    <property type="component" value="Chromosome 3"/>
</dbReference>
<evidence type="ECO:0000313" key="5">
    <source>
        <dbReference type="Proteomes" id="UP000821837"/>
    </source>
</evidence>
<organism evidence="4 5">
    <name type="scientific">Rhipicephalus sanguineus</name>
    <name type="common">Brown dog tick</name>
    <name type="synonym">Ixodes sanguineus</name>
    <dbReference type="NCBI Taxonomy" id="34632"/>
    <lineage>
        <taxon>Eukaryota</taxon>
        <taxon>Metazoa</taxon>
        <taxon>Ecdysozoa</taxon>
        <taxon>Arthropoda</taxon>
        <taxon>Chelicerata</taxon>
        <taxon>Arachnida</taxon>
        <taxon>Acari</taxon>
        <taxon>Parasitiformes</taxon>
        <taxon>Ixodida</taxon>
        <taxon>Ixodoidea</taxon>
        <taxon>Ixodidae</taxon>
        <taxon>Rhipicephalinae</taxon>
        <taxon>Rhipicephalus</taxon>
        <taxon>Rhipicephalus</taxon>
    </lineage>
</organism>
<gene>
    <name evidence="4" type="ORF">HPB52_011925</name>
</gene>